<dbReference type="InterPro" id="IPR001647">
    <property type="entry name" value="HTH_TetR"/>
</dbReference>
<reference evidence="7" key="1">
    <citation type="submission" date="2017-08" db="EMBL/GenBank/DDBJ databases">
        <title>A dynamic microbial community with high functional redundancy inhabits the cold, oxic subseafloor aquifer.</title>
        <authorList>
            <person name="Tully B.J."/>
            <person name="Wheat C.G."/>
            <person name="Glazer B.T."/>
            <person name="Huber J.A."/>
        </authorList>
    </citation>
    <scope>NUCLEOTIDE SEQUENCE [LARGE SCALE GENOMIC DNA]</scope>
</reference>
<sequence>MLIDTQKTGSNYHHGNVKEALLNAAQNHIENSEGEMISLRALSKEVGVTPSAVYNHFADKSALILAIKIRIYQSFNNFFAENCKEIESPDKALIEMCLAYFHFSREFPSQFRFIFSSSIPIEWSTNEIVDVSCRCIVKARGLVFAIHEKYQLHCSEEEVVNATLLIWSQLHGIVTLRNSGLIGAVVSHQNWPDKCGLTNDTQVQKLIEDHVQIMINGMLSSSRGKSNH</sequence>
<keyword evidence="2 4" id="KW-0238">DNA-binding</keyword>
<dbReference type="InterPro" id="IPR025996">
    <property type="entry name" value="MT1864/Rv1816-like_C"/>
</dbReference>
<accession>A0A2A4X1F2</accession>
<name>A0A2A4X1F2_9GAMM</name>
<organism evidence="6 7">
    <name type="scientific">SAR86 cluster bacterium</name>
    <dbReference type="NCBI Taxonomy" id="2030880"/>
    <lineage>
        <taxon>Bacteria</taxon>
        <taxon>Pseudomonadati</taxon>
        <taxon>Pseudomonadota</taxon>
        <taxon>Gammaproteobacteria</taxon>
        <taxon>SAR86 cluster</taxon>
    </lineage>
</organism>
<protein>
    <recommendedName>
        <fullName evidence="5">HTH tetR-type domain-containing protein</fullName>
    </recommendedName>
</protein>
<dbReference type="SUPFAM" id="SSF46689">
    <property type="entry name" value="Homeodomain-like"/>
    <property type="match status" value="1"/>
</dbReference>
<feature type="domain" description="HTH tetR-type" evidence="5">
    <location>
        <begin position="15"/>
        <end position="75"/>
    </location>
</feature>
<dbReference type="InterPro" id="IPR036271">
    <property type="entry name" value="Tet_transcr_reg_TetR-rel_C_sf"/>
</dbReference>
<keyword evidence="3" id="KW-0804">Transcription</keyword>
<dbReference type="AlphaFoldDB" id="A0A2A4X1F2"/>
<comment type="caution">
    <text evidence="6">The sequence shown here is derived from an EMBL/GenBank/DDBJ whole genome shotgun (WGS) entry which is preliminary data.</text>
</comment>
<gene>
    <name evidence="6" type="ORF">COB20_10640</name>
</gene>
<evidence type="ECO:0000259" key="5">
    <source>
        <dbReference type="PROSITE" id="PS50977"/>
    </source>
</evidence>
<proteinExistence type="predicted"/>
<dbReference type="EMBL" id="NVUL01000057">
    <property type="protein sequence ID" value="PCI76423.1"/>
    <property type="molecule type" value="Genomic_DNA"/>
</dbReference>
<evidence type="ECO:0000313" key="6">
    <source>
        <dbReference type="EMBL" id="PCI76423.1"/>
    </source>
</evidence>
<evidence type="ECO:0000256" key="4">
    <source>
        <dbReference type="PROSITE-ProRule" id="PRU00335"/>
    </source>
</evidence>
<dbReference type="Pfam" id="PF13305">
    <property type="entry name" value="TetR_C_33"/>
    <property type="match status" value="1"/>
</dbReference>
<evidence type="ECO:0000256" key="3">
    <source>
        <dbReference type="ARBA" id="ARBA00023163"/>
    </source>
</evidence>
<evidence type="ECO:0000256" key="2">
    <source>
        <dbReference type="ARBA" id="ARBA00023125"/>
    </source>
</evidence>
<dbReference type="Pfam" id="PF00440">
    <property type="entry name" value="TetR_N"/>
    <property type="match status" value="1"/>
</dbReference>
<feature type="DNA-binding region" description="H-T-H motif" evidence="4">
    <location>
        <begin position="38"/>
        <end position="57"/>
    </location>
</feature>
<dbReference type="Proteomes" id="UP000218767">
    <property type="component" value="Unassembled WGS sequence"/>
</dbReference>
<evidence type="ECO:0000256" key="1">
    <source>
        <dbReference type="ARBA" id="ARBA00023015"/>
    </source>
</evidence>
<dbReference type="Gene3D" id="1.10.357.10">
    <property type="entry name" value="Tetracycline Repressor, domain 2"/>
    <property type="match status" value="1"/>
</dbReference>
<evidence type="ECO:0000313" key="7">
    <source>
        <dbReference type="Proteomes" id="UP000218767"/>
    </source>
</evidence>
<dbReference type="GO" id="GO:0003677">
    <property type="term" value="F:DNA binding"/>
    <property type="evidence" value="ECO:0007669"/>
    <property type="project" value="UniProtKB-UniRule"/>
</dbReference>
<dbReference type="SUPFAM" id="SSF48498">
    <property type="entry name" value="Tetracyclin repressor-like, C-terminal domain"/>
    <property type="match status" value="1"/>
</dbReference>
<keyword evidence="1" id="KW-0805">Transcription regulation</keyword>
<dbReference type="InterPro" id="IPR009057">
    <property type="entry name" value="Homeodomain-like_sf"/>
</dbReference>
<dbReference type="PROSITE" id="PS50977">
    <property type="entry name" value="HTH_TETR_2"/>
    <property type="match status" value="1"/>
</dbReference>